<organism evidence="1 2">
    <name type="scientific">Methanooceanicella nereidis</name>
    <dbReference type="NCBI Taxonomy" id="2052831"/>
    <lineage>
        <taxon>Archaea</taxon>
        <taxon>Methanobacteriati</taxon>
        <taxon>Methanobacteriota</taxon>
        <taxon>Stenosarchaea group</taxon>
        <taxon>Methanomicrobia</taxon>
        <taxon>Methanocellales</taxon>
        <taxon>Methanocellaceae</taxon>
        <taxon>Methanooceanicella</taxon>
    </lineage>
</organism>
<dbReference type="Proteomes" id="UP001320159">
    <property type="component" value="Unassembled WGS sequence"/>
</dbReference>
<evidence type="ECO:0000313" key="2">
    <source>
        <dbReference type="Proteomes" id="UP001320159"/>
    </source>
</evidence>
<dbReference type="RefSeq" id="WP_230741404.1">
    <property type="nucleotide sequence ID" value="NZ_PGCK01000004.1"/>
</dbReference>
<sequence length="224" mass="23960">MNKKYSIIFVLVILAAVTMAGCSGSSDNPGPTATADPGSGSGAGTSTNALFDFDKFKVLEYKYTMTAEGMTTVTNYRLEYSNDNYEGAPAKHTKMTMTSSEGALTVVDLYTTPGGDQTLGGHMKMMMNNEVLWESDIPADDASEYTNSDPTYGVDEDFENDLFNSMAGTETVTVPAGTFTCNKYSVNVGGIQETWWIASNIPVPVKSVIAGEGTSTTMELVSWA</sequence>
<keyword evidence="2" id="KW-1185">Reference proteome</keyword>
<reference evidence="1 2" key="1">
    <citation type="submission" date="2017-11" db="EMBL/GenBank/DDBJ databases">
        <title>Isolation and Characterization of Family Methanocellaceae Species from Potential Methane Hydrate Area Offshore Southwestern Taiwan.</title>
        <authorList>
            <person name="Zhang W.-L."/>
            <person name="Chen W.-C."/>
            <person name="Lai M.-C."/>
            <person name="Chen S.-C."/>
        </authorList>
    </citation>
    <scope>NUCLEOTIDE SEQUENCE [LARGE SCALE GENOMIC DNA]</scope>
    <source>
        <strain evidence="1 2">CWC-04</strain>
    </source>
</reference>
<proteinExistence type="predicted"/>
<dbReference type="AlphaFoldDB" id="A0AAP2RBK6"/>
<gene>
    <name evidence="1" type="ORF">CUJ83_06090</name>
</gene>
<dbReference type="EMBL" id="PGCK01000004">
    <property type="protein sequence ID" value="MCD1294571.1"/>
    <property type="molecule type" value="Genomic_DNA"/>
</dbReference>
<name>A0AAP2RBK6_9EURY</name>
<comment type="caution">
    <text evidence="1">The sequence shown here is derived from an EMBL/GenBank/DDBJ whole genome shotgun (WGS) entry which is preliminary data.</text>
</comment>
<accession>A0AAP2RBK6</accession>
<protein>
    <submittedName>
        <fullName evidence="1">Uncharacterized protein</fullName>
    </submittedName>
</protein>
<evidence type="ECO:0000313" key="1">
    <source>
        <dbReference type="EMBL" id="MCD1294571.1"/>
    </source>
</evidence>
<dbReference type="PROSITE" id="PS51257">
    <property type="entry name" value="PROKAR_LIPOPROTEIN"/>
    <property type="match status" value="1"/>
</dbReference>